<organism evidence="1 2">
    <name type="scientific">Racocetra persica</name>
    <dbReference type="NCBI Taxonomy" id="160502"/>
    <lineage>
        <taxon>Eukaryota</taxon>
        <taxon>Fungi</taxon>
        <taxon>Fungi incertae sedis</taxon>
        <taxon>Mucoromycota</taxon>
        <taxon>Glomeromycotina</taxon>
        <taxon>Glomeromycetes</taxon>
        <taxon>Diversisporales</taxon>
        <taxon>Gigasporaceae</taxon>
        <taxon>Racocetra</taxon>
    </lineage>
</organism>
<evidence type="ECO:0000313" key="2">
    <source>
        <dbReference type="Proteomes" id="UP000789920"/>
    </source>
</evidence>
<protein>
    <submittedName>
        <fullName evidence="1">14200_t:CDS:1</fullName>
    </submittedName>
</protein>
<name>A0ACA9R2A4_9GLOM</name>
<keyword evidence="2" id="KW-1185">Reference proteome</keyword>
<evidence type="ECO:0000313" key="1">
    <source>
        <dbReference type="EMBL" id="CAG8773503.1"/>
    </source>
</evidence>
<proteinExistence type="predicted"/>
<sequence length="65" mass="7719">VESEYTNKIKQETLRRLKRKYPNEAIGVGKSTFGEKFMSYLEEKGYKVYHPVEAFLLLDDELKLF</sequence>
<dbReference type="Proteomes" id="UP000789920">
    <property type="component" value="Unassembled WGS sequence"/>
</dbReference>
<feature type="non-terminal residue" evidence="1">
    <location>
        <position position="1"/>
    </location>
</feature>
<feature type="non-terminal residue" evidence="1">
    <location>
        <position position="65"/>
    </location>
</feature>
<dbReference type="EMBL" id="CAJVQC010041692">
    <property type="protein sequence ID" value="CAG8773503.1"/>
    <property type="molecule type" value="Genomic_DNA"/>
</dbReference>
<reference evidence="1" key="1">
    <citation type="submission" date="2021-06" db="EMBL/GenBank/DDBJ databases">
        <authorList>
            <person name="Kallberg Y."/>
            <person name="Tangrot J."/>
            <person name="Rosling A."/>
        </authorList>
    </citation>
    <scope>NUCLEOTIDE SEQUENCE</scope>
    <source>
        <strain evidence="1">MA461A</strain>
    </source>
</reference>
<comment type="caution">
    <text evidence="1">The sequence shown here is derived from an EMBL/GenBank/DDBJ whole genome shotgun (WGS) entry which is preliminary data.</text>
</comment>
<accession>A0ACA9R2A4</accession>
<gene>
    <name evidence="1" type="ORF">RPERSI_LOCUS16688</name>
</gene>